<evidence type="ECO:0000313" key="7">
    <source>
        <dbReference type="EMBL" id="PPK30692.1"/>
    </source>
</evidence>
<reference evidence="6" key="1">
    <citation type="journal article" date="2018" name="Genome Biol.">
        <title>SKESA: strategic k-mer extension for scrupulous assemblies.</title>
        <authorList>
            <person name="Souvorov A."/>
            <person name="Agarwala R."/>
            <person name="Lipman D.J."/>
        </authorList>
    </citation>
    <scope>NUCLEOTIDE SEQUENCE</scope>
    <source>
        <strain evidence="6">D3612</strain>
    </source>
</reference>
<dbReference type="PANTHER" id="PTHR39585:SF1">
    <property type="entry name" value="FAD ASSEMBLY FACTOR SDHE"/>
    <property type="match status" value="1"/>
</dbReference>
<evidence type="ECO:0000313" key="8">
    <source>
        <dbReference type="Proteomes" id="UP000239239"/>
    </source>
</evidence>
<keyword evidence="4" id="KW-0963">Cytoplasm</keyword>
<dbReference type="Proteomes" id="UP000861567">
    <property type="component" value="Unassembled WGS sequence"/>
</dbReference>
<evidence type="ECO:0000313" key="6">
    <source>
        <dbReference type="EMBL" id="HAT1595088.1"/>
    </source>
</evidence>
<dbReference type="OrthoDB" id="9180899at2"/>
<dbReference type="GO" id="GO:0005737">
    <property type="term" value="C:cytoplasm"/>
    <property type="evidence" value="ECO:0007669"/>
    <property type="project" value="UniProtKB-SubCell"/>
</dbReference>
<evidence type="ECO:0000256" key="1">
    <source>
        <dbReference type="ARBA" id="ARBA00004496"/>
    </source>
</evidence>
<dbReference type="RefSeq" id="WP_027221767.1">
    <property type="nucleotide sequence ID" value="NZ_CP017601.1"/>
</dbReference>
<comment type="similarity">
    <text evidence="2">Belongs to the SdhE FAD assembly factor family.</text>
</comment>
<evidence type="ECO:0000256" key="2">
    <source>
        <dbReference type="ARBA" id="ARBA00008571"/>
    </source>
</evidence>
<dbReference type="Proteomes" id="UP000239239">
    <property type="component" value="Unassembled WGS sequence"/>
</dbReference>
<reference evidence="6" key="3">
    <citation type="submission" date="2020-11" db="EMBL/GenBank/DDBJ databases">
        <authorList>
            <consortium name="NCBI Pathogen Detection Project"/>
        </authorList>
    </citation>
    <scope>NUCLEOTIDE SEQUENCE</scope>
    <source>
        <strain evidence="6">D3612</strain>
    </source>
</reference>
<protein>
    <recommendedName>
        <fullName evidence="3">FAD assembly factor SdhE</fullName>
    </recommendedName>
</protein>
<dbReference type="Pfam" id="PF03937">
    <property type="entry name" value="Sdh5"/>
    <property type="match status" value="1"/>
</dbReference>
<dbReference type="PANTHER" id="PTHR39585">
    <property type="entry name" value="FAD ASSEMBLY FACTOR SDHE"/>
    <property type="match status" value="1"/>
</dbReference>
<dbReference type="InterPro" id="IPR005631">
    <property type="entry name" value="SDH"/>
</dbReference>
<gene>
    <name evidence="7" type="ORF">C3928_07960</name>
    <name evidence="6" type="ORF">I8Y58_000278</name>
</gene>
<dbReference type="InterPro" id="IPR036714">
    <property type="entry name" value="SDH_sf"/>
</dbReference>
<evidence type="ECO:0000256" key="3">
    <source>
        <dbReference type="ARBA" id="ARBA00019418"/>
    </source>
</evidence>
<organism evidence="7 8">
    <name type="scientific">Legionella pneumophila</name>
    <dbReference type="NCBI Taxonomy" id="446"/>
    <lineage>
        <taxon>Bacteria</taxon>
        <taxon>Pseudomonadati</taxon>
        <taxon>Pseudomonadota</taxon>
        <taxon>Gammaproteobacteria</taxon>
        <taxon>Legionellales</taxon>
        <taxon>Legionellaceae</taxon>
        <taxon>Legionella</taxon>
    </lineage>
</organism>
<comment type="subcellular location">
    <subcellularLocation>
        <location evidence="1">Cytoplasm</location>
    </subcellularLocation>
</comment>
<dbReference type="GO" id="GO:0006105">
    <property type="term" value="P:succinate metabolic process"/>
    <property type="evidence" value="ECO:0007669"/>
    <property type="project" value="TreeGrafter"/>
</dbReference>
<reference evidence="7 8" key="2">
    <citation type="submission" date="2018-02" db="EMBL/GenBank/DDBJ databases">
        <title>Draft genome sequences of four Legionella pneumophila clinical strains isolated in Ontario.</title>
        <authorList>
            <person name="Fortuna A."/>
            <person name="Ramnarine R."/>
            <person name="Li A."/>
            <person name="Frantz C."/>
            <person name="Mallo G."/>
        </authorList>
    </citation>
    <scope>NUCLEOTIDE SEQUENCE [LARGE SCALE GENOMIC DNA]</scope>
    <source>
        <strain evidence="7 8">LG61</strain>
    </source>
</reference>
<evidence type="ECO:0000256" key="4">
    <source>
        <dbReference type="ARBA" id="ARBA00022490"/>
    </source>
</evidence>
<dbReference type="SUPFAM" id="SSF109910">
    <property type="entry name" value="YgfY-like"/>
    <property type="match status" value="1"/>
</dbReference>
<dbReference type="Gene3D" id="1.10.150.250">
    <property type="entry name" value="Flavinator of succinate dehydrogenase"/>
    <property type="match status" value="1"/>
</dbReference>
<proteinExistence type="inferred from homology"/>
<dbReference type="InterPro" id="IPR050531">
    <property type="entry name" value="SdhE_FAD_assembly_factor"/>
</dbReference>
<dbReference type="EMBL" id="DACSEI010000002">
    <property type="protein sequence ID" value="HAT1595088.1"/>
    <property type="molecule type" value="Genomic_DNA"/>
</dbReference>
<sequence>MDNREKSRLLWKCRRGMLELDLVLQKFITNEIDRLTESQLKAFDNLLTHNDPNLYAWLMGHEKPEKELLEIVSFIRNSD</sequence>
<dbReference type="AlphaFoldDB" id="A0A2S6EZT9"/>
<dbReference type="EMBL" id="PQWY01000011">
    <property type="protein sequence ID" value="PPK30692.1"/>
    <property type="molecule type" value="Genomic_DNA"/>
</dbReference>
<name>A0A2S6EZT9_LEGPN</name>
<keyword evidence="5" id="KW-0143">Chaperone</keyword>
<comment type="caution">
    <text evidence="7">The sequence shown here is derived from an EMBL/GenBank/DDBJ whole genome shotgun (WGS) entry which is preliminary data.</text>
</comment>
<accession>A0A2S6EZT9</accession>
<evidence type="ECO:0000256" key="5">
    <source>
        <dbReference type="ARBA" id="ARBA00023186"/>
    </source>
</evidence>